<dbReference type="EMBL" id="BQOL01000002">
    <property type="protein sequence ID" value="GKI20133.1"/>
    <property type="molecule type" value="Genomic_DNA"/>
</dbReference>
<keyword evidence="2 8" id="KW-0489">Methyltransferase</keyword>
<dbReference type="RefSeq" id="WP_244076979.1">
    <property type="nucleotide sequence ID" value="NZ_AP025581.1"/>
</dbReference>
<organism evidence="8 9">
    <name type="scientific">Alistipes finegoldii</name>
    <dbReference type="NCBI Taxonomy" id="214856"/>
    <lineage>
        <taxon>Bacteria</taxon>
        <taxon>Pseudomonadati</taxon>
        <taxon>Bacteroidota</taxon>
        <taxon>Bacteroidia</taxon>
        <taxon>Bacteroidales</taxon>
        <taxon>Rikenellaceae</taxon>
        <taxon>Alistipes</taxon>
    </lineage>
</organism>
<reference evidence="8" key="1">
    <citation type="submission" date="2022-01" db="EMBL/GenBank/DDBJ databases">
        <title>Novel bile acid biosynthetic pathways are enriched in the microbiome of centenarians.</title>
        <authorList>
            <person name="Sato Y."/>
            <person name="Atarashi K."/>
            <person name="Plichta R.D."/>
            <person name="Arai Y."/>
            <person name="Sasajima S."/>
            <person name="Kearney M.S."/>
            <person name="Suda W."/>
            <person name="Takeshita K."/>
            <person name="Sasaki T."/>
            <person name="Okamoto S."/>
            <person name="Skelly N.A."/>
            <person name="Okamura Y."/>
            <person name="Vlamakis H."/>
            <person name="Li Y."/>
            <person name="Tanoue T."/>
            <person name="Takei H."/>
            <person name="Nittono H."/>
            <person name="Narushima S."/>
            <person name="Irie J."/>
            <person name="Itoh H."/>
            <person name="Moriya K."/>
            <person name="Sugiura Y."/>
            <person name="Suematsu M."/>
            <person name="Moritoki N."/>
            <person name="Shibata S."/>
            <person name="Littman R.D."/>
            <person name="Fischbach A.M."/>
            <person name="Uwamino Y."/>
            <person name="Inoue T."/>
            <person name="Honda A."/>
            <person name="Hattori M."/>
            <person name="Murai T."/>
            <person name="Xavier J.R."/>
            <person name="Hirose N."/>
            <person name="Honda K."/>
        </authorList>
    </citation>
    <scope>NUCLEOTIDE SEQUENCE</scope>
    <source>
        <strain evidence="8">CE91-St16</strain>
    </source>
</reference>
<dbReference type="InterPro" id="IPR036217">
    <property type="entry name" value="MethylDNA_cys_MeTrfase_DNAb"/>
</dbReference>
<gene>
    <name evidence="8" type="ORF">CE91St16_30410</name>
</gene>
<dbReference type="GO" id="GO:0003908">
    <property type="term" value="F:methylated-DNA-[protein]-cysteine S-methyltransferase activity"/>
    <property type="evidence" value="ECO:0007669"/>
    <property type="project" value="UniProtKB-EC"/>
</dbReference>
<dbReference type="NCBIfam" id="TIGR00589">
    <property type="entry name" value="ogt"/>
    <property type="match status" value="1"/>
</dbReference>
<evidence type="ECO:0000256" key="2">
    <source>
        <dbReference type="ARBA" id="ARBA00022603"/>
    </source>
</evidence>
<evidence type="ECO:0000256" key="3">
    <source>
        <dbReference type="ARBA" id="ARBA00022679"/>
    </source>
</evidence>
<dbReference type="PANTHER" id="PTHR42942">
    <property type="entry name" value="6-O-METHYLGUANINE DNA METHYLTRANSFERASE"/>
    <property type="match status" value="1"/>
</dbReference>
<evidence type="ECO:0000256" key="6">
    <source>
        <dbReference type="ARBA" id="ARBA00049348"/>
    </source>
</evidence>
<dbReference type="Gene3D" id="1.10.10.10">
    <property type="entry name" value="Winged helix-like DNA-binding domain superfamily/Winged helix DNA-binding domain"/>
    <property type="match status" value="1"/>
</dbReference>
<evidence type="ECO:0000256" key="1">
    <source>
        <dbReference type="ARBA" id="ARBA00001286"/>
    </source>
</evidence>
<evidence type="ECO:0000313" key="8">
    <source>
        <dbReference type="EMBL" id="GKI20133.1"/>
    </source>
</evidence>
<dbReference type="Pfam" id="PF01035">
    <property type="entry name" value="DNA_binding_1"/>
    <property type="match status" value="1"/>
</dbReference>
<dbReference type="Proteomes" id="UP001055105">
    <property type="component" value="Unassembled WGS sequence"/>
</dbReference>
<comment type="catalytic activity">
    <reaction evidence="6">
        <text>a 6-O-methyl-2'-deoxyguanosine in DNA + L-cysteinyl-[protein] = S-methyl-L-cysteinyl-[protein] + a 2'-deoxyguanosine in DNA</text>
        <dbReference type="Rhea" id="RHEA:24000"/>
        <dbReference type="Rhea" id="RHEA-COMP:10131"/>
        <dbReference type="Rhea" id="RHEA-COMP:10132"/>
        <dbReference type="Rhea" id="RHEA-COMP:11367"/>
        <dbReference type="Rhea" id="RHEA-COMP:11368"/>
        <dbReference type="ChEBI" id="CHEBI:29950"/>
        <dbReference type="ChEBI" id="CHEBI:82612"/>
        <dbReference type="ChEBI" id="CHEBI:85445"/>
        <dbReference type="ChEBI" id="CHEBI:85448"/>
        <dbReference type="EC" id="2.1.1.63"/>
    </reaction>
</comment>
<evidence type="ECO:0000313" key="9">
    <source>
        <dbReference type="Proteomes" id="UP001055105"/>
    </source>
</evidence>
<dbReference type="InterPro" id="IPR052520">
    <property type="entry name" value="ATL_DNA_repair"/>
</dbReference>
<dbReference type="SUPFAM" id="SSF46767">
    <property type="entry name" value="Methylated DNA-protein cysteine methyltransferase, C-terminal domain"/>
    <property type="match status" value="1"/>
</dbReference>
<dbReference type="PROSITE" id="PS00374">
    <property type="entry name" value="MGMT"/>
    <property type="match status" value="1"/>
</dbReference>
<keyword evidence="4" id="KW-0227">DNA damage</keyword>
<keyword evidence="5" id="KW-0234">DNA repair</keyword>
<evidence type="ECO:0000256" key="4">
    <source>
        <dbReference type="ARBA" id="ARBA00022763"/>
    </source>
</evidence>
<keyword evidence="3" id="KW-0808">Transferase</keyword>
<comment type="catalytic activity">
    <reaction evidence="1">
        <text>a 4-O-methyl-thymidine in DNA + L-cysteinyl-[protein] = a thymidine in DNA + S-methyl-L-cysteinyl-[protein]</text>
        <dbReference type="Rhea" id="RHEA:53428"/>
        <dbReference type="Rhea" id="RHEA-COMP:10131"/>
        <dbReference type="Rhea" id="RHEA-COMP:10132"/>
        <dbReference type="Rhea" id="RHEA-COMP:13555"/>
        <dbReference type="Rhea" id="RHEA-COMP:13556"/>
        <dbReference type="ChEBI" id="CHEBI:29950"/>
        <dbReference type="ChEBI" id="CHEBI:82612"/>
        <dbReference type="ChEBI" id="CHEBI:137386"/>
        <dbReference type="ChEBI" id="CHEBI:137387"/>
        <dbReference type="EC" id="2.1.1.63"/>
    </reaction>
</comment>
<dbReference type="GO" id="GO:0006281">
    <property type="term" value="P:DNA repair"/>
    <property type="evidence" value="ECO:0007669"/>
    <property type="project" value="UniProtKB-KW"/>
</dbReference>
<dbReference type="PANTHER" id="PTHR42942:SF1">
    <property type="entry name" value="ALKYLTRANSFERASE-LIKE PROTEIN 1"/>
    <property type="match status" value="1"/>
</dbReference>
<dbReference type="InterPro" id="IPR036388">
    <property type="entry name" value="WH-like_DNA-bd_sf"/>
</dbReference>
<accession>A0AA37KTV6</accession>
<name>A0AA37KTV6_9BACT</name>
<feature type="domain" description="Methylated-DNA-[protein]-cysteine S-methyltransferase DNA binding" evidence="7">
    <location>
        <begin position="6"/>
        <end position="81"/>
    </location>
</feature>
<dbReference type="InterPro" id="IPR001497">
    <property type="entry name" value="MethylDNA_cys_MeTrfase_AS"/>
</dbReference>
<evidence type="ECO:0000259" key="7">
    <source>
        <dbReference type="Pfam" id="PF01035"/>
    </source>
</evidence>
<dbReference type="CDD" id="cd06445">
    <property type="entry name" value="ATase"/>
    <property type="match status" value="1"/>
</dbReference>
<protein>
    <submittedName>
        <fullName evidence="8">Methylated-DNA--protein-cysteine methyltransferase</fullName>
    </submittedName>
</protein>
<dbReference type="AlphaFoldDB" id="A0AA37KTV6"/>
<dbReference type="InterPro" id="IPR014048">
    <property type="entry name" value="MethylDNA_cys_MeTrfase_DNA-bd"/>
</dbReference>
<comment type="caution">
    <text evidence="8">The sequence shown here is derived from an EMBL/GenBank/DDBJ whole genome shotgun (WGS) entry which is preliminary data.</text>
</comment>
<evidence type="ECO:0000256" key="5">
    <source>
        <dbReference type="ARBA" id="ARBA00023204"/>
    </source>
</evidence>
<sequence length="100" mass="11017">MRMPENFDAEVYAVVAEIPAGKVTSYKQIARLIGMPDHARRVGRALAEAPAGLPCHRVVNSAGRTVPGWTRQRELLEAEGVRFKANGCADLARCGWEEIR</sequence>
<dbReference type="GO" id="GO:0032259">
    <property type="term" value="P:methylation"/>
    <property type="evidence" value="ECO:0007669"/>
    <property type="project" value="UniProtKB-KW"/>
</dbReference>
<proteinExistence type="predicted"/>